<name>A0A8I3A8X4_9AGAM</name>
<sequence length="63" mass="6976">MSYAVPTTPQLLDYDSNQIKGNFHLNSLRVGEHIITAPLSGFGHHYLEFEPHPLASTAELIGE</sequence>
<dbReference type="EMBL" id="JAGFBS010000012">
    <property type="protein sequence ID" value="KAG6376261.1"/>
    <property type="molecule type" value="Genomic_DNA"/>
</dbReference>
<evidence type="ECO:0000313" key="1">
    <source>
        <dbReference type="EMBL" id="KAG6376261.1"/>
    </source>
</evidence>
<dbReference type="AlphaFoldDB" id="A0A8I3A8X4"/>
<dbReference type="Proteomes" id="UP000683000">
    <property type="component" value="Unassembled WGS sequence"/>
</dbReference>
<keyword evidence="2" id="KW-1185">Reference proteome</keyword>
<reference evidence="1" key="1">
    <citation type="submission" date="2021-03" db="EMBL/GenBank/DDBJ databases">
        <title>Evolutionary innovations through gain and loss of genes in the ectomycorrhizal Boletales.</title>
        <authorList>
            <person name="Wu G."/>
            <person name="Miyauchi S."/>
            <person name="Morin E."/>
            <person name="Yang Z.-L."/>
            <person name="Xu J."/>
            <person name="Martin F.M."/>
        </authorList>
    </citation>
    <scope>NUCLEOTIDE SEQUENCE</scope>
    <source>
        <strain evidence="1">BR01</strain>
    </source>
</reference>
<protein>
    <submittedName>
        <fullName evidence="1">Uncharacterized protein</fullName>
    </submittedName>
</protein>
<gene>
    <name evidence="1" type="ORF">JVT61DRAFT_2237</name>
</gene>
<organism evidence="1 2">
    <name type="scientific">Boletus reticuloceps</name>
    <dbReference type="NCBI Taxonomy" id="495285"/>
    <lineage>
        <taxon>Eukaryota</taxon>
        <taxon>Fungi</taxon>
        <taxon>Dikarya</taxon>
        <taxon>Basidiomycota</taxon>
        <taxon>Agaricomycotina</taxon>
        <taxon>Agaricomycetes</taxon>
        <taxon>Agaricomycetidae</taxon>
        <taxon>Boletales</taxon>
        <taxon>Boletineae</taxon>
        <taxon>Boletaceae</taxon>
        <taxon>Boletoideae</taxon>
        <taxon>Boletus</taxon>
    </lineage>
</organism>
<evidence type="ECO:0000313" key="2">
    <source>
        <dbReference type="Proteomes" id="UP000683000"/>
    </source>
</evidence>
<dbReference type="OrthoDB" id="3258136at2759"/>
<proteinExistence type="predicted"/>
<accession>A0A8I3A8X4</accession>
<comment type="caution">
    <text evidence="1">The sequence shown here is derived from an EMBL/GenBank/DDBJ whole genome shotgun (WGS) entry which is preliminary data.</text>
</comment>